<dbReference type="AlphaFoldDB" id="A0A836GSB1"/>
<gene>
    <name evidence="2" type="ORF">LSCM4_02434</name>
</gene>
<feature type="region of interest" description="Disordered" evidence="1">
    <location>
        <begin position="494"/>
        <end position="519"/>
    </location>
</feature>
<dbReference type="Proteomes" id="UP000674143">
    <property type="component" value="Unassembled WGS sequence"/>
</dbReference>
<reference evidence="3" key="1">
    <citation type="journal article" date="2021" name="Microbiol. Resour. Announc.">
        <title>LGAAP: Leishmaniinae Genome Assembly and Annotation Pipeline.</title>
        <authorList>
            <person name="Almutairi H."/>
            <person name="Urbaniak M.D."/>
            <person name="Bates M.D."/>
            <person name="Jariyapan N."/>
            <person name="Kwakye-Nuako G."/>
            <person name="Thomaz-Soccol V."/>
            <person name="Al-Salem W.S."/>
            <person name="Dillon R.J."/>
            <person name="Bates P.A."/>
            <person name="Gatherer D."/>
        </authorList>
    </citation>
    <scope>NUCLEOTIDE SEQUENCE [LARGE SCALE GENOMIC DNA]</scope>
</reference>
<dbReference type="EMBL" id="JAFHLR010000033">
    <property type="protein sequence ID" value="KAG5469038.1"/>
    <property type="molecule type" value="Genomic_DNA"/>
</dbReference>
<accession>A0A836GSB1</accession>
<feature type="compositionally biased region" description="Low complexity" evidence="1">
    <location>
        <begin position="538"/>
        <end position="547"/>
    </location>
</feature>
<sequence length="886" mass="94846">MSNSGYAEHHPLVRVRGGATLLLYALVLSLPPPARAALRRLAFVIPVMKIAEVPRTAILLFAARVLLPLLSGALPIASGAPKPIQRNPSSNTLVAALSHAIIVYSLAEKLMKVDWRAYPRRTAATAASLSSEEEPLPRLLNAVIDSEAPSLPSALLSHPLPSPTAGPPRRCSALFSPTTPGALKAYLHYLHARPRSSQVTILVPGLLTAPWTTHLAPLLRDFFRREGTAVIGYDIGADAAHHDVDLCHMRNLIQQLRQSTTESFTVSPVSSAAPEAVVLFLASIRGRRVRNRDEACVFAKMQGWQVVELCLPTLPLDAVRQLEAQGRPKWMSARQSPCTMSSVRPDLRLTAFDDAGMYGGAVVELCSADNALLMHMRRECQPGLMESCDNGAASRATAQDSPHPARAELRRTRPSSAVAATRDVASGTCEFITKVWCPWAHRLCVAAWREANMLHQGSALARGTLAVLPRFSTQALLSVPQYAQAQLRWLLSPPKAGAGPAEDDGAPRSASHSLSADTPVEQRTTYITSPLAAASLRAAAEPPASSRVDAYSDREGEESTTVAKAVSPAKAAVAVLTAPEEGLTKSTVEWRIRLQWSWLLMLPTVIADDTLQTASDAAVTVHTAAAYLSLWTFVAQLPPWVVAVSAADDGETARGERRSSCCVEAFATALLVRLAYPASPRSAAELLQAEALVEAAAVRLRAWDSLATAPDATEAAALRFEDAVVFPGCTQAARLGEELLYLPLSPSLPVSARAAMLRVLWEKVPHAGDAASAPAHSRWLERSGVAGALSDHIKATSNYLYQTYLPQVQRGRDRKSLFSAADYRGILPSAVTQAHSLGGVVSTQDAERVQRLLFDGASSSAASSLSARAVLSSLTKPLIPVVMSRL</sequence>
<dbReference type="RefSeq" id="XP_067060015.1">
    <property type="nucleotide sequence ID" value="XM_067204463.1"/>
</dbReference>
<comment type="caution">
    <text evidence="2">The sequence shown here is derived from an EMBL/GenBank/DDBJ whole genome shotgun (WGS) entry which is preliminary data.</text>
</comment>
<proteinExistence type="predicted"/>
<keyword evidence="3" id="KW-1185">Reference proteome</keyword>
<protein>
    <submittedName>
        <fullName evidence="2">Uncharacterized protein</fullName>
    </submittedName>
</protein>
<evidence type="ECO:0000313" key="2">
    <source>
        <dbReference type="EMBL" id="KAG5469038.1"/>
    </source>
</evidence>
<name>A0A836GSB1_9TRYP</name>
<reference evidence="3" key="2">
    <citation type="journal article" date="2021" name="Sci. Data">
        <title>Chromosome-scale genome sequencing, assembly and annotation of six genomes from subfamily Leishmaniinae.</title>
        <authorList>
            <person name="Almutairi H."/>
            <person name="Urbaniak M.D."/>
            <person name="Bates M.D."/>
            <person name="Jariyapan N."/>
            <person name="Kwakye-Nuako G."/>
            <person name="Thomaz Soccol V."/>
            <person name="Al-Salem W.S."/>
            <person name="Dillon R.J."/>
            <person name="Bates P.A."/>
            <person name="Gatherer D."/>
        </authorList>
    </citation>
    <scope>NUCLEOTIDE SEQUENCE [LARGE SCALE GENOMIC DNA]</scope>
</reference>
<feature type="region of interest" description="Disordered" evidence="1">
    <location>
        <begin position="538"/>
        <end position="561"/>
    </location>
</feature>
<organism evidence="2 3">
    <name type="scientific">Leishmania orientalis</name>
    <dbReference type="NCBI Taxonomy" id="2249476"/>
    <lineage>
        <taxon>Eukaryota</taxon>
        <taxon>Discoba</taxon>
        <taxon>Euglenozoa</taxon>
        <taxon>Kinetoplastea</taxon>
        <taxon>Metakinetoplastina</taxon>
        <taxon>Trypanosomatida</taxon>
        <taxon>Trypanosomatidae</taxon>
        <taxon>Leishmaniinae</taxon>
        <taxon>Leishmania</taxon>
    </lineage>
</organism>
<feature type="compositionally biased region" description="Polar residues" evidence="1">
    <location>
        <begin position="510"/>
        <end position="519"/>
    </location>
</feature>
<evidence type="ECO:0000313" key="3">
    <source>
        <dbReference type="Proteomes" id="UP000674143"/>
    </source>
</evidence>
<dbReference type="KEGG" id="loi:92358397"/>
<evidence type="ECO:0000256" key="1">
    <source>
        <dbReference type="SAM" id="MobiDB-lite"/>
    </source>
</evidence>
<dbReference type="GeneID" id="92358397"/>